<dbReference type="EMBL" id="LVYK01000043">
    <property type="protein sequence ID" value="RAS74959.1"/>
    <property type="molecule type" value="Genomic_DNA"/>
</dbReference>
<evidence type="ECO:0000313" key="1">
    <source>
        <dbReference type="EMBL" id="RAS74959.1"/>
    </source>
</evidence>
<dbReference type="Proteomes" id="UP000250174">
    <property type="component" value="Unassembled WGS sequence"/>
</dbReference>
<name>A0AAX1Q7F0_9BACI</name>
<protein>
    <submittedName>
        <fullName evidence="1">Uncharacterized protein</fullName>
    </submittedName>
</protein>
<proteinExistence type="predicted"/>
<accession>A0AAX1Q7F0</accession>
<dbReference type="AlphaFoldDB" id="A0AAX1Q7F0"/>
<evidence type="ECO:0000313" key="2">
    <source>
        <dbReference type="Proteomes" id="UP000250174"/>
    </source>
</evidence>
<gene>
    <name evidence="1" type="ORF">A3864_17020</name>
</gene>
<reference evidence="1 2" key="1">
    <citation type="submission" date="2016-03" db="EMBL/GenBank/DDBJ databases">
        <title>Comparison of Bacillus endophyticus and B. anthracis characteristics using whole genome sequence analysis and microbiological techniques.</title>
        <authorList>
            <person name="Lekota K.E."/>
            <person name="Mafofo J."/>
            <person name="Rees J."/>
            <person name="Muchadeyi F.C."/>
            <person name="Madoroba E."/>
            <person name="Van Heerden H."/>
        </authorList>
    </citation>
    <scope>NUCLEOTIDE SEQUENCE [LARGE SCALE GENOMIC DNA]</scope>
    <source>
        <strain evidence="1 2">3631_10C</strain>
    </source>
</reference>
<comment type="caution">
    <text evidence="1">The sequence shown here is derived from an EMBL/GenBank/DDBJ whole genome shotgun (WGS) entry which is preliminary data.</text>
</comment>
<organism evidence="1 2">
    <name type="scientific">Priestia endophytica</name>
    <dbReference type="NCBI Taxonomy" id="135735"/>
    <lineage>
        <taxon>Bacteria</taxon>
        <taxon>Bacillati</taxon>
        <taxon>Bacillota</taxon>
        <taxon>Bacilli</taxon>
        <taxon>Bacillales</taxon>
        <taxon>Bacillaceae</taxon>
        <taxon>Priestia</taxon>
    </lineage>
</organism>
<sequence length="67" mass="8228">MMLTYTSWLVCLKYEIIFFDEPTFDVSGRIVKKDLETLNMCIARKVAHYHEFYKEDNNGYFKWKSYR</sequence>